<keyword evidence="2" id="KW-1185">Reference proteome</keyword>
<organism evidence="1 2">
    <name type="scientific">Micromonospora avicenniae</name>
    <dbReference type="NCBI Taxonomy" id="1198245"/>
    <lineage>
        <taxon>Bacteria</taxon>
        <taxon>Bacillati</taxon>
        <taxon>Actinomycetota</taxon>
        <taxon>Actinomycetes</taxon>
        <taxon>Micromonosporales</taxon>
        <taxon>Micromonosporaceae</taxon>
        <taxon>Micromonospora</taxon>
    </lineage>
</organism>
<dbReference type="AlphaFoldDB" id="A0A1N6S599"/>
<sequence>MCPAPREPVWPTLATIGFMLPADPFVMARRLRAIGQTLPGDVLLRQPDEFASLRATGIALKAGLAELEKASEAMAD</sequence>
<dbReference type="Proteomes" id="UP000186004">
    <property type="component" value="Unassembled WGS sequence"/>
</dbReference>
<reference evidence="1 2" key="1">
    <citation type="submission" date="2017-01" db="EMBL/GenBank/DDBJ databases">
        <authorList>
            <person name="Mah S.A."/>
            <person name="Swanson W.J."/>
            <person name="Moy G.W."/>
            <person name="Vacquier V.D."/>
        </authorList>
    </citation>
    <scope>NUCLEOTIDE SEQUENCE [LARGE SCALE GENOMIC DNA]</scope>
    <source>
        <strain evidence="1 2">DSM 45758</strain>
    </source>
</reference>
<protein>
    <submittedName>
        <fullName evidence="1">Uncharacterized protein</fullName>
    </submittedName>
</protein>
<evidence type="ECO:0000313" key="2">
    <source>
        <dbReference type="Proteomes" id="UP000186004"/>
    </source>
</evidence>
<evidence type="ECO:0000313" key="1">
    <source>
        <dbReference type="EMBL" id="SIQ36187.1"/>
    </source>
</evidence>
<accession>A0A1N6S599</accession>
<name>A0A1N6S599_9ACTN</name>
<proteinExistence type="predicted"/>
<dbReference type="STRING" id="1198245.SAMN05444858_102102"/>
<gene>
    <name evidence="1" type="ORF">SAMN05444858_102102</name>
</gene>
<dbReference type="EMBL" id="FTNF01000002">
    <property type="protein sequence ID" value="SIQ36187.1"/>
    <property type="molecule type" value="Genomic_DNA"/>
</dbReference>